<dbReference type="Gene3D" id="3.40.50.150">
    <property type="entry name" value="Vaccinia Virus protein VP39"/>
    <property type="match status" value="1"/>
</dbReference>
<dbReference type="SUPFAM" id="SSF53335">
    <property type="entry name" value="S-adenosyl-L-methionine-dependent methyltransferases"/>
    <property type="match status" value="1"/>
</dbReference>
<feature type="compositionally biased region" description="Basic residues" evidence="1">
    <location>
        <begin position="13"/>
        <end position="22"/>
    </location>
</feature>
<protein>
    <submittedName>
        <fullName evidence="3">Class I SAM-dependent methyltransferase</fullName>
    </submittedName>
</protein>
<evidence type="ECO:0000313" key="3">
    <source>
        <dbReference type="EMBL" id="HFK97051.1"/>
    </source>
</evidence>
<feature type="region of interest" description="Disordered" evidence="1">
    <location>
        <begin position="1"/>
        <end position="34"/>
    </location>
</feature>
<dbReference type="PANTHER" id="PTHR43591">
    <property type="entry name" value="METHYLTRANSFERASE"/>
    <property type="match status" value="1"/>
</dbReference>
<reference evidence="3" key="1">
    <citation type="journal article" date="2020" name="mSystems">
        <title>Genome- and Community-Level Interaction Insights into Carbon Utilization and Element Cycling Functions of Hydrothermarchaeota in Hydrothermal Sediment.</title>
        <authorList>
            <person name="Zhou Z."/>
            <person name="Liu Y."/>
            <person name="Xu W."/>
            <person name="Pan J."/>
            <person name="Luo Z.H."/>
            <person name="Li M."/>
        </authorList>
    </citation>
    <scope>NUCLEOTIDE SEQUENCE [LARGE SCALE GENOMIC DNA]</scope>
    <source>
        <strain evidence="3">SpSt-456</strain>
    </source>
</reference>
<dbReference type="AlphaFoldDB" id="A0A831ZK14"/>
<feature type="compositionally biased region" description="Basic and acidic residues" evidence="1">
    <location>
        <begin position="1"/>
        <end position="11"/>
    </location>
</feature>
<comment type="caution">
    <text evidence="3">The sequence shown here is derived from an EMBL/GenBank/DDBJ whole genome shotgun (WGS) entry which is preliminary data.</text>
</comment>
<sequence length="318" mass="36145">MPFRRDSDPLWHRMSRKRQRKSSVKERSSPFLRAADGASSSAARSPKAFFEWAPLFESFRPWALYTRATLNPCRLIENPSRRHARASRWASRFPIGIRRISAIWWRLMPSADKGRDAYRRIAACYPWMESFLAPARRAITCAVLRRGPARVLDVCCGTGTQVLHLRRAGVHAFGVDLSAGMLQRAALKAHGASFFVRGDALCLPYPSRCFDALIYSFALHEKPYEERRRMLDEGCRVLKPDGTVFVLDYADASRLRPHLAMALIAGIERMAGKAHYLAFRDYLRRGATEAVFESRGIAMVSRQLFFQGAVGFYVGRLP</sequence>
<dbReference type="PANTHER" id="PTHR43591:SF24">
    <property type="entry name" value="2-METHOXY-6-POLYPRENYL-1,4-BENZOQUINOL METHYLASE, MITOCHONDRIAL"/>
    <property type="match status" value="1"/>
</dbReference>
<organism evidence="3">
    <name type="scientific">Desulfacinum infernum</name>
    <dbReference type="NCBI Taxonomy" id="35837"/>
    <lineage>
        <taxon>Bacteria</taxon>
        <taxon>Pseudomonadati</taxon>
        <taxon>Thermodesulfobacteriota</taxon>
        <taxon>Syntrophobacteria</taxon>
        <taxon>Syntrophobacterales</taxon>
        <taxon>Syntrophobacteraceae</taxon>
        <taxon>Desulfacinum</taxon>
    </lineage>
</organism>
<dbReference type="CDD" id="cd02440">
    <property type="entry name" value="AdoMet_MTases"/>
    <property type="match status" value="1"/>
</dbReference>
<dbReference type="InterPro" id="IPR041698">
    <property type="entry name" value="Methyltransf_25"/>
</dbReference>
<dbReference type="GO" id="GO:0008168">
    <property type="term" value="F:methyltransferase activity"/>
    <property type="evidence" value="ECO:0007669"/>
    <property type="project" value="UniProtKB-KW"/>
</dbReference>
<evidence type="ECO:0000256" key="1">
    <source>
        <dbReference type="SAM" id="MobiDB-lite"/>
    </source>
</evidence>
<feature type="domain" description="Methyltransferase" evidence="2">
    <location>
        <begin position="151"/>
        <end position="242"/>
    </location>
</feature>
<keyword evidence="3" id="KW-0808">Transferase</keyword>
<dbReference type="InterPro" id="IPR029063">
    <property type="entry name" value="SAM-dependent_MTases_sf"/>
</dbReference>
<proteinExistence type="predicted"/>
<dbReference type="Pfam" id="PF13649">
    <property type="entry name" value="Methyltransf_25"/>
    <property type="match status" value="1"/>
</dbReference>
<dbReference type="EMBL" id="DSTK01000021">
    <property type="protein sequence ID" value="HFK97051.1"/>
    <property type="molecule type" value="Genomic_DNA"/>
</dbReference>
<accession>A0A831ZK14</accession>
<evidence type="ECO:0000259" key="2">
    <source>
        <dbReference type="Pfam" id="PF13649"/>
    </source>
</evidence>
<dbReference type="GO" id="GO:0032259">
    <property type="term" value="P:methylation"/>
    <property type="evidence" value="ECO:0007669"/>
    <property type="project" value="UniProtKB-KW"/>
</dbReference>
<name>A0A831ZK14_9BACT</name>
<gene>
    <name evidence="3" type="ORF">ENS06_06965</name>
</gene>
<keyword evidence="3" id="KW-0489">Methyltransferase</keyword>